<dbReference type="OMA" id="RVPLWET"/>
<dbReference type="Proteomes" id="UP000001073">
    <property type="component" value="Chromosome 11"/>
</dbReference>
<accession>A0A2I3GA55</accession>
<proteinExistence type="predicted"/>
<keyword evidence="2" id="KW-1185">Reference proteome</keyword>
<dbReference type="AlphaFoldDB" id="A0A2I3GA55"/>
<protein>
    <submittedName>
        <fullName evidence="1">Uncharacterized protein</fullName>
    </submittedName>
</protein>
<evidence type="ECO:0000313" key="2">
    <source>
        <dbReference type="Proteomes" id="UP000001073"/>
    </source>
</evidence>
<organism evidence="1 2">
    <name type="scientific">Nomascus leucogenys</name>
    <name type="common">Northern white-cheeked gibbon</name>
    <name type="synonym">Hylobates leucogenys</name>
    <dbReference type="NCBI Taxonomy" id="61853"/>
    <lineage>
        <taxon>Eukaryota</taxon>
        <taxon>Metazoa</taxon>
        <taxon>Chordata</taxon>
        <taxon>Craniata</taxon>
        <taxon>Vertebrata</taxon>
        <taxon>Euteleostomi</taxon>
        <taxon>Mammalia</taxon>
        <taxon>Eutheria</taxon>
        <taxon>Euarchontoglires</taxon>
        <taxon>Primates</taxon>
        <taxon>Haplorrhini</taxon>
        <taxon>Catarrhini</taxon>
        <taxon>Hylobatidae</taxon>
        <taxon>Nomascus</taxon>
    </lineage>
</organism>
<reference evidence="1" key="3">
    <citation type="submission" date="2025-09" db="UniProtKB">
        <authorList>
            <consortium name="Ensembl"/>
        </authorList>
    </citation>
    <scope>IDENTIFICATION</scope>
</reference>
<dbReference type="GeneTree" id="ENSGT00860000135828"/>
<evidence type="ECO:0000313" key="1">
    <source>
        <dbReference type="Ensembl" id="ENSNLEP00000028209.1"/>
    </source>
</evidence>
<name>A0A2I3GA55_NOMLE</name>
<reference evidence="1" key="2">
    <citation type="submission" date="2025-08" db="UniProtKB">
        <authorList>
            <consortium name="Ensembl"/>
        </authorList>
    </citation>
    <scope>IDENTIFICATION</scope>
</reference>
<dbReference type="Ensembl" id="ENSNLET00000055465.1">
    <property type="protein sequence ID" value="ENSNLEP00000028209.1"/>
    <property type="gene ID" value="ENSNLEG00000030587.1"/>
</dbReference>
<dbReference type="EMBL" id="ADFV01171206">
    <property type="status" value="NOT_ANNOTATED_CDS"/>
    <property type="molecule type" value="Genomic_DNA"/>
</dbReference>
<dbReference type="InParanoid" id="A0A2I3GA55"/>
<sequence>MAFRGFSLGPGLLVQKASQMLTFFHPWVKMSSISFYSSFVTSLLSRRFCLLPLLLSLKRAAVAEPVIISALFSCLQRQPETRVPLWRTAGS</sequence>
<reference evidence="1 2" key="1">
    <citation type="submission" date="2012-10" db="EMBL/GenBank/DDBJ databases">
        <authorList>
            <consortium name="Gibbon Genome Sequencing Consortium"/>
        </authorList>
    </citation>
    <scope>NUCLEOTIDE SEQUENCE [LARGE SCALE GENOMIC DNA]</scope>
</reference>